<organism evidence="2 3">
    <name type="scientific">Polyplosphaeria fusca</name>
    <dbReference type="NCBI Taxonomy" id="682080"/>
    <lineage>
        <taxon>Eukaryota</taxon>
        <taxon>Fungi</taxon>
        <taxon>Dikarya</taxon>
        <taxon>Ascomycota</taxon>
        <taxon>Pezizomycotina</taxon>
        <taxon>Dothideomycetes</taxon>
        <taxon>Pleosporomycetidae</taxon>
        <taxon>Pleosporales</taxon>
        <taxon>Tetraplosphaeriaceae</taxon>
        <taxon>Polyplosphaeria</taxon>
    </lineage>
</organism>
<accession>A0A9P4QJQ7</accession>
<dbReference type="OrthoDB" id="5125733at2759"/>
<dbReference type="AlphaFoldDB" id="A0A9P4QJQ7"/>
<dbReference type="PANTHER" id="PTHR33112">
    <property type="entry name" value="DOMAIN PROTEIN, PUTATIVE-RELATED"/>
    <property type="match status" value="1"/>
</dbReference>
<evidence type="ECO:0000313" key="2">
    <source>
        <dbReference type="EMBL" id="KAF2726773.1"/>
    </source>
</evidence>
<protein>
    <submittedName>
        <fullName evidence="2">HET-domain-containing protein</fullName>
    </submittedName>
</protein>
<name>A0A9P4QJQ7_9PLEO</name>
<dbReference type="Pfam" id="PF06985">
    <property type="entry name" value="HET"/>
    <property type="match status" value="1"/>
</dbReference>
<dbReference type="Proteomes" id="UP000799444">
    <property type="component" value="Unassembled WGS sequence"/>
</dbReference>
<evidence type="ECO:0000259" key="1">
    <source>
        <dbReference type="Pfam" id="PF06985"/>
    </source>
</evidence>
<gene>
    <name evidence="2" type="ORF">EJ04DRAFT_506730</name>
</gene>
<keyword evidence="3" id="KW-1185">Reference proteome</keyword>
<dbReference type="EMBL" id="ML996392">
    <property type="protein sequence ID" value="KAF2726773.1"/>
    <property type="molecule type" value="Genomic_DNA"/>
</dbReference>
<proteinExistence type="predicted"/>
<dbReference type="PANTHER" id="PTHR33112:SF16">
    <property type="entry name" value="HETEROKARYON INCOMPATIBILITY DOMAIN-CONTAINING PROTEIN"/>
    <property type="match status" value="1"/>
</dbReference>
<sequence>MQQCEANHQDCHQTSPLQAPTRLIEVSSIGEPLAARLHVSAQNSGNYLALSYCWGGPQRHALIGSKVSEYCISLPYSELPNTILDSFEVTRQLKYRYIWIDSLCMIQDDREDMLRELPKMNLIYRNADQTISVACASSCDEGFLKSRHNGLYRVPLPRLQPINERAWTLQESLLARRLLIFPGSGVYWKCDTICQSDTSSKPQSWEFQSHEYFYPAMLGEAWSRAVEGYSMRHLSFEGDKLAAISAIAANMSILFRCGYLAGLWRDDLVNGLAWEIYRSPEMPAIVHRTQSYQAPSWSWASITGPISFPEQHRRAIHKPAAEIELCDTSLVSERLPYGAVSAGTLIIRGYVNEVMIGSTENTMTTILDITLAQPTKTYMRLNLDDPSDQKLNTFLLLILFSESGIAVPKKTKAGLVLTKSSDENAVHRRVGWFDSFNESGPLAGDQWSQRVVTII</sequence>
<reference evidence="2" key="1">
    <citation type="journal article" date="2020" name="Stud. Mycol.">
        <title>101 Dothideomycetes genomes: a test case for predicting lifestyles and emergence of pathogens.</title>
        <authorList>
            <person name="Haridas S."/>
            <person name="Albert R."/>
            <person name="Binder M."/>
            <person name="Bloem J."/>
            <person name="Labutti K."/>
            <person name="Salamov A."/>
            <person name="Andreopoulos B."/>
            <person name="Baker S."/>
            <person name="Barry K."/>
            <person name="Bills G."/>
            <person name="Bluhm B."/>
            <person name="Cannon C."/>
            <person name="Castanera R."/>
            <person name="Culley D."/>
            <person name="Daum C."/>
            <person name="Ezra D."/>
            <person name="Gonzalez J."/>
            <person name="Henrissat B."/>
            <person name="Kuo A."/>
            <person name="Liang C."/>
            <person name="Lipzen A."/>
            <person name="Lutzoni F."/>
            <person name="Magnuson J."/>
            <person name="Mondo S."/>
            <person name="Nolan M."/>
            <person name="Ohm R."/>
            <person name="Pangilinan J."/>
            <person name="Park H.-J."/>
            <person name="Ramirez L."/>
            <person name="Alfaro M."/>
            <person name="Sun H."/>
            <person name="Tritt A."/>
            <person name="Yoshinaga Y."/>
            <person name="Zwiers L.-H."/>
            <person name="Turgeon B."/>
            <person name="Goodwin S."/>
            <person name="Spatafora J."/>
            <person name="Crous P."/>
            <person name="Grigoriev I."/>
        </authorList>
    </citation>
    <scope>NUCLEOTIDE SEQUENCE</scope>
    <source>
        <strain evidence="2">CBS 125425</strain>
    </source>
</reference>
<comment type="caution">
    <text evidence="2">The sequence shown here is derived from an EMBL/GenBank/DDBJ whole genome shotgun (WGS) entry which is preliminary data.</text>
</comment>
<dbReference type="InterPro" id="IPR010730">
    <property type="entry name" value="HET"/>
</dbReference>
<feature type="domain" description="Heterokaryon incompatibility" evidence="1">
    <location>
        <begin position="47"/>
        <end position="147"/>
    </location>
</feature>
<evidence type="ECO:0000313" key="3">
    <source>
        <dbReference type="Proteomes" id="UP000799444"/>
    </source>
</evidence>